<dbReference type="EMBL" id="JACRUJ010000001">
    <property type="protein sequence ID" value="MBC5839878.1"/>
    <property type="molecule type" value="Genomic_DNA"/>
</dbReference>
<reference evidence="2 3" key="1">
    <citation type="submission" date="2020-08" db="EMBL/GenBank/DDBJ databases">
        <title>Description of novel Flavobacterium F-380 isolate.</title>
        <authorList>
            <person name="Saticioglu I.B."/>
            <person name="Duman M."/>
            <person name="Altun S."/>
        </authorList>
    </citation>
    <scope>NUCLEOTIDE SEQUENCE [LARGE SCALE GENOMIC DNA]</scope>
    <source>
        <strain evidence="2 3">F-380</strain>
    </source>
</reference>
<keyword evidence="3" id="KW-1185">Reference proteome</keyword>
<keyword evidence="1" id="KW-0812">Transmembrane</keyword>
<accession>A0ABR7J382</accession>
<evidence type="ECO:0000313" key="2">
    <source>
        <dbReference type="EMBL" id="MBC5839878.1"/>
    </source>
</evidence>
<dbReference type="RefSeq" id="WP_187008498.1">
    <property type="nucleotide sequence ID" value="NZ_JACRUI010000001.1"/>
</dbReference>
<comment type="caution">
    <text evidence="2">The sequence shown here is derived from an EMBL/GenBank/DDBJ whole genome shotgun (WGS) entry which is preliminary data.</text>
</comment>
<dbReference type="Proteomes" id="UP000629963">
    <property type="component" value="Unassembled WGS sequence"/>
</dbReference>
<evidence type="ECO:0000313" key="3">
    <source>
        <dbReference type="Proteomes" id="UP000629963"/>
    </source>
</evidence>
<name>A0ABR7J382_9FLAO</name>
<feature type="transmembrane region" description="Helical" evidence="1">
    <location>
        <begin position="40"/>
        <end position="63"/>
    </location>
</feature>
<gene>
    <name evidence="2" type="ORF">H8R23_00520</name>
</gene>
<proteinExistence type="predicted"/>
<keyword evidence="1" id="KW-1133">Transmembrane helix</keyword>
<keyword evidence="1" id="KW-0472">Membrane</keyword>
<protein>
    <submittedName>
        <fullName evidence="2">PspC domain-containing protein</fullName>
    </submittedName>
</protein>
<sequence length="79" mass="9290">MSQKTPRVIKLKFFFEKYGFHVSSRLADSLGMRVTSVRLFFIYVSFVTAGLWFGVYLTLAFWIKLKDLIRAKRTSVFDL</sequence>
<organism evidence="2 3">
    <name type="scientific">Flavobacterium kayseriense</name>
    <dbReference type="NCBI Taxonomy" id="2764714"/>
    <lineage>
        <taxon>Bacteria</taxon>
        <taxon>Pseudomonadati</taxon>
        <taxon>Bacteroidota</taxon>
        <taxon>Flavobacteriia</taxon>
        <taxon>Flavobacteriales</taxon>
        <taxon>Flavobacteriaceae</taxon>
        <taxon>Flavobacterium</taxon>
    </lineage>
</organism>
<evidence type="ECO:0000256" key="1">
    <source>
        <dbReference type="SAM" id="Phobius"/>
    </source>
</evidence>